<evidence type="ECO:0000313" key="3">
    <source>
        <dbReference type="Proteomes" id="UP001303473"/>
    </source>
</evidence>
<evidence type="ECO:0000256" key="1">
    <source>
        <dbReference type="SAM" id="SignalP"/>
    </source>
</evidence>
<dbReference type="EMBL" id="MU853945">
    <property type="protein sequence ID" value="KAK3935026.1"/>
    <property type="molecule type" value="Genomic_DNA"/>
</dbReference>
<feature type="signal peptide" evidence="1">
    <location>
        <begin position="1"/>
        <end position="17"/>
    </location>
</feature>
<organism evidence="2 3">
    <name type="scientific">Diplogelasinospora grovesii</name>
    <dbReference type="NCBI Taxonomy" id="303347"/>
    <lineage>
        <taxon>Eukaryota</taxon>
        <taxon>Fungi</taxon>
        <taxon>Dikarya</taxon>
        <taxon>Ascomycota</taxon>
        <taxon>Pezizomycotina</taxon>
        <taxon>Sordariomycetes</taxon>
        <taxon>Sordariomycetidae</taxon>
        <taxon>Sordariales</taxon>
        <taxon>Diplogelasinosporaceae</taxon>
        <taxon>Diplogelasinospora</taxon>
    </lineage>
</organism>
<name>A0AAN6MWZ1_9PEZI</name>
<dbReference type="Proteomes" id="UP001303473">
    <property type="component" value="Unassembled WGS sequence"/>
</dbReference>
<feature type="chain" id="PRO_5042994753" evidence="1">
    <location>
        <begin position="18"/>
        <end position="102"/>
    </location>
</feature>
<comment type="caution">
    <text evidence="2">The sequence shown here is derived from an EMBL/GenBank/DDBJ whole genome shotgun (WGS) entry which is preliminary data.</text>
</comment>
<keyword evidence="1" id="KW-0732">Signal</keyword>
<gene>
    <name evidence="2" type="ORF">QBC46DRAFT_398444</name>
</gene>
<keyword evidence="3" id="KW-1185">Reference proteome</keyword>
<proteinExistence type="predicted"/>
<reference evidence="3" key="1">
    <citation type="journal article" date="2023" name="Mol. Phylogenet. Evol.">
        <title>Genome-scale phylogeny and comparative genomics of the fungal order Sordariales.</title>
        <authorList>
            <person name="Hensen N."/>
            <person name="Bonometti L."/>
            <person name="Westerberg I."/>
            <person name="Brannstrom I.O."/>
            <person name="Guillou S."/>
            <person name="Cros-Aarteil S."/>
            <person name="Calhoun S."/>
            <person name="Haridas S."/>
            <person name="Kuo A."/>
            <person name="Mondo S."/>
            <person name="Pangilinan J."/>
            <person name="Riley R."/>
            <person name="LaButti K."/>
            <person name="Andreopoulos B."/>
            <person name="Lipzen A."/>
            <person name="Chen C."/>
            <person name="Yan M."/>
            <person name="Daum C."/>
            <person name="Ng V."/>
            <person name="Clum A."/>
            <person name="Steindorff A."/>
            <person name="Ohm R.A."/>
            <person name="Martin F."/>
            <person name="Silar P."/>
            <person name="Natvig D.O."/>
            <person name="Lalanne C."/>
            <person name="Gautier V."/>
            <person name="Ament-Velasquez S.L."/>
            <person name="Kruys A."/>
            <person name="Hutchinson M.I."/>
            <person name="Powell A.J."/>
            <person name="Barry K."/>
            <person name="Miller A.N."/>
            <person name="Grigoriev I.V."/>
            <person name="Debuchy R."/>
            <person name="Gladieux P."/>
            <person name="Hiltunen Thoren M."/>
            <person name="Johannesson H."/>
        </authorList>
    </citation>
    <scope>NUCLEOTIDE SEQUENCE [LARGE SCALE GENOMIC DNA]</scope>
    <source>
        <strain evidence="3">CBS 340.73</strain>
    </source>
</reference>
<protein>
    <submittedName>
        <fullName evidence="2">Uncharacterized protein</fullName>
    </submittedName>
</protein>
<evidence type="ECO:0000313" key="2">
    <source>
        <dbReference type="EMBL" id="KAK3935026.1"/>
    </source>
</evidence>
<dbReference type="AlphaFoldDB" id="A0AAN6MWZ1"/>
<accession>A0AAN6MWZ1</accession>
<sequence>MKVITIITALFVAAAVAAPAENSSGLTSRDMLERALEERGCGAGCLCQSGQCYCDSCNQVGCSWYYNGVNTSFSRSPGEIVQILSLAYFGEYLTKMSGEIED</sequence>